<dbReference type="SUPFAM" id="SSF52266">
    <property type="entry name" value="SGNH hydrolase"/>
    <property type="match status" value="1"/>
</dbReference>
<dbReference type="GO" id="GO:0016788">
    <property type="term" value="F:hydrolase activity, acting on ester bonds"/>
    <property type="evidence" value="ECO:0007669"/>
    <property type="project" value="InterPro"/>
</dbReference>
<dbReference type="InterPro" id="IPR036514">
    <property type="entry name" value="SGNH_hydro_sf"/>
</dbReference>
<dbReference type="CDD" id="cd01846">
    <property type="entry name" value="fatty_acyltransferase_like"/>
    <property type="match status" value="1"/>
</dbReference>
<dbReference type="InterPro" id="IPR051058">
    <property type="entry name" value="GDSL_Est/Lipase"/>
</dbReference>
<protein>
    <submittedName>
        <fullName evidence="3">Uncharacterized protein</fullName>
    </submittedName>
</protein>
<dbReference type="EMBL" id="JAGPXC010000005">
    <property type="protein sequence ID" value="KAH6653287.1"/>
    <property type="molecule type" value="Genomic_DNA"/>
</dbReference>
<dbReference type="Pfam" id="PF00657">
    <property type="entry name" value="Lipase_GDSL"/>
    <property type="match status" value="1"/>
</dbReference>
<evidence type="ECO:0000256" key="2">
    <source>
        <dbReference type="SAM" id="SignalP"/>
    </source>
</evidence>
<dbReference type="GeneID" id="70131971"/>
<dbReference type="AlphaFoldDB" id="A0A9P8UJI2"/>
<comment type="caution">
    <text evidence="3">The sequence shown here is derived from an EMBL/GenBank/DDBJ whole genome shotgun (WGS) entry which is preliminary data.</text>
</comment>
<dbReference type="Proteomes" id="UP000758603">
    <property type="component" value="Unassembled WGS sequence"/>
</dbReference>
<evidence type="ECO:0000313" key="3">
    <source>
        <dbReference type="EMBL" id="KAH6653287.1"/>
    </source>
</evidence>
<reference evidence="3" key="1">
    <citation type="journal article" date="2021" name="Nat. Commun.">
        <title>Genetic determinants of endophytism in the Arabidopsis root mycobiome.</title>
        <authorList>
            <person name="Mesny F."/>
            <person name="Miyauchi S."/>
            <person name="Thiergart T."/>
            <person name="Pickel B."/>
            <person name="Atanasova L."/>
            <person name="Karlsson M."/>
            <person name="Huettel B."/>
            <person name="Barry K.W."/>
            <person name="Haridas S."/>
            <person name="Chen C."/>
            <person name="Bauer D."/>
            <person name="Andreopoulos W."/>
            <person name="Pangilinan J."/>
            <person name="LaButti K."/>
            <person name="Riley R."/>
            <person name="Lipzen A."/>
            <person name="Clum A."/>
            <person name="Drula E."/>
            <person name="Henrissat B."/>
            <person name="Kohler A."/>
            <person name="Grigoriev I.V."/>
            <person name="Martin F.M."/>
            <person name="Hacquard S."/>
        </authorList>
    </citation>
    <scope>NUCLEOTIDE SEQUENCE</scope>
    <source>
        <strain evidence="3">MPI-SDFR-AT-0073</strain>
    </source>
</reference>
<dbReference type="RefSeq" id="XP_045957564.1">
    <property type="nucleotide sequence ID" value="XM_046103079.1"/>
</dbReference>
<keyword evidence="4" id="KW-1185">Reference proteome</keyword>
<keyword evidence="1" id="KW-0378">Hydrolase</keyword>
<dbReference type="PANTHER" id="PTHR45648">
    <property type="entry name" value="GDSL LIPASE/ACYLHYDROLASE FAMILY PROTEIN (AFU_ORTHOLOGUE AFUA_4G14700)"/>
    <property type="match status" value="1"/>
</dbReference>
<gene>
    <name evidence="3" type="ORF">BKA67DRAFT_569095</name>
</gene>
<dbReference type="Gene3D" id="3.40.50.1110">
    <property type="entry name" value="SGNH hydrolase"/>
    <property type="match status" value="1"/>
</dbReference>
<organism evidence="3 4">
    <name type="scientific">Truncatella angustata</name>
    <dbReference type="NCBI Taxonomy" id="152316"/>
    <lineage>
        <taxon>Eukaryota</taxon>
        <taxon>Fungi</taxon>
        <taxon>Dikarya</taxon>
        <taxon>Ascomycota</taxon>
        <taxon>Pezizomycotina</taxon>
        <taxon>Sordariomycetes</taxon>
        <taxon>Xylariomycetidae</taxon>
        <taxon>Amphisphaeriales</taxon>
        <taxon>Sporocadaceae</taxon>
        <taxon>Truncatella</taxon>
    </lineage>
</organism>
<name>A0A9P8UJI2_9PEZI</name>
<feature type="chain" id="PRO_5040365671" evidence="2">
    <location>
        <begin position="36"/>
        <end position="336"/>
    </location>
</feature>
<proteinExistence type="predicted"/>
<sequence length="336" mass="37124">MSQSPHIWKMFCSTLVYPLTLLAAIVSMWPSTATAERDFDDLKSLEKLVVLGDSYSRVGFTSTGTQPSASNPFGNTATTSSGGNNWVQFLTLKYNESAFLTYDYALSGATVNVSIIENTIGVDIVTEADTFLSAYGSNSTFGGGGIIYAFWIGINDINKSYLGDDYAGIDLDIYAEVIDSYYQVVSKLYDSGARNFLFLNVPPLEKAPTILQSSSNSTKYPLMQRAVADYNEKLYKMVRQVRHNFAYTSVFFYDAHALFDAVLADPSQYGETASIHDTTSYCKDYASLVNNPDYKSENCSYAVDGYFWINSLHPTWPVHQLLAKEISALLVAGNSI</sequence>
<dbReference type="PANTHER" id="PTHR45648:SF85">
    <property type="entry name" value="A, PUTATIVE (AFU_ORTHOLOGUE AFUA_2G10760)-RELATED"/>
    <property type="match status" value="1"/>
</dbReference>
<keyword evidence="2" id="KW-0732">Signal</keyword>
<dbReference type="InterPro" id="IPR001087">
    <property type="entry name" value="GDSL"/>
</dbReference>
<feature type="signal peptide" evidence="2">
    <location>
        <begin position="1"/>
        <end position="35"/>
    </location>
</feature>
<evidence type="ECO:0000313" key="4">
    <source>
        <dbReference type="Proteomes" id="UP000758603"/>
    </source>
</evidence>
<dbReference type="OrthoDB" id="1600564at2759"/>
<evidence type="ECO:0000256" key="1">
    <source>
        <dbReference type="ARBA" id="ARBA00022801"/>
    </source>
</evidence>
<accession>A0A9P8UJI2</accession>